<dbReference type="Proteomes" id="UP001193670">
    <property type="component" value="Unassembled WGS sequence"/>
</dbReference>
<keyword evidence="6" id="KW-0598">Phosphotransferase system</keyword>
<accession>A0A174G9X7</accession>
<evidence type="ECO:0000313" key="10">
    <source>
        <dbReference type="EMBL" id="CUO57928.1"/>
    </source>
</evidence>
<dbReference type="Proteomes" id="UP001197741">
    <property type="component" value="Unassembled WGS sequence"/>
</dbReference>
<keyword evidence="2" id="KW-0813">Transport</keyword>
<dbReference type="PANTHER" id="PTHR33799">
    <property type="entry name" value="PTS PERMEASE-RELATED-RELATED"/>
    <property type="match status" value="1"/>
</dbReference>
<dbReference type="SUPFAM" id="SSF53062">
    <property type="entry name" value="PTS system fructose IIA component-like"/>
    <property type="match status" value="1"/>
</dbReference>
<dbReference type="Proteomes" id="UP000095673">
    <property type="component" value="Unassembled WGS sequence"/>
</dbReference>
<dbReference type="Gene3D" id="3.40.50.510">
    <property type="entry name" value="Phosphotransferase system, mannose-type IIA component"/>
    <property type="match status" value="1"/>
</dbReference>
<dbReference type="GO" id="GO:0016020">
    <property type="term" value="C:membrane"/>
    <property type="evidence" value="ECO:0007669"/>
    <property type="project" value="InterPro"/>
</dbReference>
<dbReference type="EMBL" id="JAJCJQ010000014">
    <property type="protein sequence ID" value="MCB6961187.1"/>
    <property type="molecule type" value="Genomic_DNA"/>
</dbReference>
<dbReference type="InterPro" id="IPR004701">
    <property type="entry name" value="PTS_EIIA_man-typ"/>
</dbReference>
<reference evidence="14 15" key="1">
    <citation type="submission" date="2015-09" db="EMBL/GenBank/DDBJ databases">
        <authorList>
            <consortium name="Pathogen Informatics"/>
        </authorList>
    </citation>
    <scope>NUCLEOTIDE SEQUENCE [LARGE SCALE GENOMIC DNA]</scope>
    <source>
        <strain evidence="10 14">2789STDY5608860</strain>
        <strain evidence="9 15">2789STDY5834968</strain>
    </source>
</reference>
<evidence type="ECO:0000313" key="9">
    <source>
        <dbReference type="EMBL" id="CUN14752.1"/>
    </source>
</evidence>
<dbReference type="RefSeq" id="WP_015567959.1">
    <property type="nucleotide sequence ID" value="NZ_CYXM01000010.1"/>
</dbReference>
<dbReference type="InterPro" id="IPR036662">
    <property type="entry name" value="PTS_EIIA_man-typ_sf"/>
</dbReference>
<comment type="subcellular location">
    <subcellularLocation>
        <location evidence="1">Cytoplasm</location>
    </subcellularLocation>
</comment>
<dbReference type="PROSITE" id="PS51096">
    <property type="entry name" value="PTS_EIIA_TYPE_4"/>
    <property type="match status" value="1"/>
</dbReference>
<dbReference type="InterPro" id="IPR051471">
    <property type="entry name" value="Bacterial_PTS_sugar_comp"/>
</dbReference>
<reference evidence="12" key="4">
    <citation type="journal article" date="2020" name="Cell Host Microbe">
        <title>Functional and Genomic Variation between Human-Derived Isolates of Lachnospiraceae Reveals Inter- and Intra-Species Diversity.</title>
        <authorList>
            <person name="Sorbara M.T."/>
            <person name="Littmann E.R."/>
            <person name="Fontana E."/>
            <person name="Moody T.U."/>
            <person name="Kohout C.E."/>
            <person name="Gjonbalaj M."/>
            <person name="Eaton V."/>
            <person name="Seok R."/>
            <person name="Leiner I.M."/>
            <person name="Pamer E.G."/>
        </authorList>
    </citation>
    <scope>NUCLEOTIDE SEQUENCE</scope>
    <source>
        <strain evidence="12">MSK.17.79</strain>
    </source>
</reference>
<dbReference type="GO" id="GO:0005737">
    <property type="term" value="C:cytoplasm"/>
    <property type="evidence" value="ECO:0007669"/>
    <property type="project" value="UniProtKB-SubCell"/>
</dbReference>
<dbReference type="EMBL" id="JAAILW010000018">
    <property type="protein sequence ID" value="NSC27689.1"/>
    <property type="molecule type" value="Genomic_DNA"/>
</dbReference>
<gene>
    <name evidence="10" type="primary">manX</name>
    <name evidence="10" type="ORF">ERS852417_02620</name>
    <name evidence="9" type="ORF">ERS852580_02208</name>
    <name evidence="13" type="ORF">FYL37_09830</name>
    <name evidence="12" type="ORF">G4319_10100</name>
    <name evidence="11" type="ORF">LIZ82_09845</name>
</gene>
<evidence type="ECO:0000313" key="14">
    <source>
        <dbReference type="Proteomes" id="UP000095384"/>
    </source>
</evidence>
<dbReference type="OrthoDB" id="6623712at2"/>
<dbReference type="Proteomes" id="UP000095384">
    <property type="component" value="Unassembled WGS sequence"/>
</dbReference>
<dbReference type="InterPro" id="IPR033887">
    <property type="entry name" value="PTS_IIA_man"/>
</dbReference>
<evidence type="ECO:0000313" key="11">
    <source>
        <dbReference type="EMBL" id="MCB6961187.1"/>
    </source>
</evidence>
<evidence type="ECO:0000256" key="6">
    <source>
        <dbReference type="ARBA" id="ARBA00022683"/>
    </source>
</evidence>
<evidence type="ECO:0000256" key="3">
    <source>
        <dbReference type="ARBA" id="ARBA00022490"/>
    </source>
</evidence>
<keyword evidence="4 11" id="KW-0762">Sugar transport</keyword>
<reference evidence="13 16" key="3">
    <citation type="submission" date="2019-09" db="EMBL/GenBank/DDBJ databases">
        <title>Strain-level analysis of Eubacterium rectale using genomes from metagenomes.</title>
        <authorList>
            <person name="Karcher N."/>
            <person name="Segata N."/>
        </authorList>
    </citation>
    <scope>NUCLEOTIDE SEQUENCE [LARGE SCALE GENOMIC DNA]</scope>
    <source>
        <strain evidence="13 16">L2-21</strain>
    </source>
</reference>
<keyword evidence="5" id="KW-0808">Transferase</keyword>
<sequence>MVKIMLASHGNLAAGMLSSAEMVFGKQDNVSVICAYVDGEDDVSTRIKGFIDSIAPDDSWIIFTDLFGGSVNNEFMKYISNPQIRLIAGMNLALVITAMSISEMKNNAAEVEEELLGIADSVINFCSRTGIDSLEDDEF</sequence>
<evidence type="ECO:0000313" key="12">
    <source>
        <dbReference type="EMBL" id="NSC27689.1"/>
    </source>
</evidence>
<reference evidence="12" key="5">
    <citation type="submission" date="2020-02" db="EMBL/GenBank/DDBJ databases">
        <authorList>
            <person name="Littmann E."/>
            <person name="Sorbara M."/>
        </authorList>
    </citation>
    <scope>NUCLEOTIDE SEQUENCE</scope>
    <source>
        <strain evidence="12">MSK.17.79</strain>
    </source>
</reference>
<organism evidence="10 14">
    <name type="scientific">Agathobacter rectalis</name>
    <dbReference type="NCBI Taxonomy" id="39491"/>
    <lineage>
        <taxon>Bacteria</taxon>
        <taxon>Bacillati</taxon>
        <taxon>Bacillota</taxon>
        <taxon>Clostridia</taxon>
        <taxon>Lachnospirales</taxon>
        <taxon>Lachnospiraceae</taxon>
        <taxon>Agathobacter</taxon>
    </lineage>
</organism>
<dbReference type="EMBL" id="VSTG01000012">
    <property type="protein sequence ID" value="TYL57279.1"/>
    <property type="molecule type" value="Genomic_DNA"/>
</dbReference>
<dbReference type="AlphaFoldDB" id="A0A174G9X7"/>
<evidence type="ECO:0000256" key="2">
    <source>
        <dbReference type="ARBA" id="ARBA00022448"/>
    </source>
</evidence>
<evidence type="ECO:0000313" key="15">
    <source>
        <dbReference type="Proteomes" id="UP000095673"/>
    </source>
</evidence>
<reference evidence="13 16" key="2">
    <citation type="submission" date="2019-08" db="EMBL/GenBank/DDBJ databases">
        <authorList>
            <person name="Duncan S."/>
            <person name="Walker A."/>
        </authorList>
    </citation>
    <scope>NUCLEOTIDE SEQUENCE [LARGE SCALE GENOMIC DNA]</scope>
    <source>
        <strain evidence="13 16">L2-21</strain>
    </source>
</reference>
<protein>
    <submittedName>
        <fullName evidence="10">EIIAB-Man</fullName>
    </submittedName>
    <submittedName>
        <fullName evidence="11">PTS sugar transporter subunit IIA</fullName>
    </submittedName>
</protein>
<dbReference type="CDD" id="cd00006">
    <property type="entry name" value="PTS_IIA_man"/>
    <property type="match status" value="1"/>
</dbReference>
<dbReference type="GO" id="GO:0009401">
    <property type="term" value="P:phosphoenolpyruvate-dependent sugar phosphotransferase system"/>
    <property type="evidence" value="ECO:0007669"/>
    <property type="project" value="UniProtKB-KW"/>
</dbReference>
<evidence type="ECO:0000256" key="5">
    <source>
        <dbReference type="ARBA" id="ARBA00022679"/>
    </source>
</evidence>
<evidence type="ECO:0000313" key="13">
    <source>
        <dbReference type="EMBL" id="TYL57279.1"/>
    </source>
</evidence>
<dbReference type="Proteomes" id="UP000324325">
    <property type="component" value="Unassembled WGS sequence"/>
</dbReference>
<dbReference type="GO" id="GO:0016301">
    <property type="term" value="F:kinase activity"/>
    <property type="evidence" value="ECO:0007669"/>
    <property type="project" value="UniProtKB-KW"/>
</dbReference>
<name>A0A174G9X7_9FIRM</name>
<dbReference type="PANTHER" id="PTHR33799:SF1">
    <property type="entry name" value="PTS SYSTEM MANNOSE-SPECIFIC EIIAB COMPONENT-RELATED"/>
    <property type="match status" value="1"/>
</dbReference>
<dbReference type="EMBL" id="CYYW01000024">
    <property type="protein sequence ID" value="CUO57928.1"/>
    <property type="molecule type" value="Genomic_DNA"/>
</dbReference>
<evidence type="ECO:0000259" key="8">
    <source>
        <dbReference type="PROSITE" id="PS51096"/>
    </source>
</evidence>
<keyword evidence="7" id="KW-0418">Kinase</keyword>
<evidence type="ECO:0000256" key="7">
    <source>
        <dbReference type="ARBA" id="ARBA00022777"/>
    </source>
</evidence>
<keyword evidence="3" id="KW-0963">Cytoplasm</keyword>
<dbReference type="Pfam" id="PF03610">
    <property type="entry name" value="EIIA-man"/>
    <property type="match status" value="1"/>
</dbReference>
<evidence type="ECO:0000313" key="16">
    <source>
        <dbReference type="Proteomes" id="UP000324325"/>
    </source>
</evidence>
<feature type="domain" description="PTS EIIA type-4" evidence="8">
    <location>
        <begin position="1"/>
        <end position="131"/>
    </location>
</feature>
<evidence type="ECO:0000256" key="4">
    <source>
        <dbReference type="ARBA" id="ARBA00022597"/>
    </source>
</evidence>
<proteinExistence type="predicted"/>
<dbReference type="EMBL" id="CYXM01000010">
    <property type="protein sequence ID" value="CUN14752.1"/>
    <property type="molecule type" value="Genomic_DNA"/>
</dbReference>
<evidence type="ECO:0000256" key="1">
    <source>
        <dbReference type="ARBA" id="ARBA00004496"/>
    </source>
</evidence>
<reference evidence="11" key="6">
    <citation type="submission" date="2021-10" db="EMBL/GenBank/DDBJ databases">
        <title>Collection of gut derived symbiotic bacterial strains cultured from healthy donors.</title>
        <authorList>
            <person name="Lin H."/>
            <person name="Littmann E."/>
            <person name="Kohout C."/>
            <person name="Pamer E.G."/>
        </authorList>
    </citation>
    <scope>NUCLEOTIDE SEQUENCE</scope>
    <source>
        <strain evidence="11">DFI.7.28A</strain>
    </source>
</reference>